<dbReference type="EMBL" id="GL891303">
    <property type="protein sequence ID" value="EGO59042.1"/>
    <property type="molecule type" value="Genomic_DNA"/>
</dbReference>
<evidence type="ECO:0000313" key="2">
    <source>
        <dbReference type="Proteomes" id="UP000008065"/>
    </source>
</evidence>
<dbReference type="AlphaFoldDB" id="F8MIU0"/>
<name>F8MIU0_NEUT8</name>
<feature type="non-terminal residue" evidence="1">
    <location>
        <position position="85"/>
    </location>
</feature>
<dbReference type="RefSeq" id="XP_009848710.1">
    <property type="nucleotide sequence ID" value="XM_009850408.1"/>
</dbReference>
<dbReference type="GeneID" id="20827420"/>
<dbReference type="KEGG" id="nte:NEUTE1DRAFT28618"/>
<keyword evidence="2" id="KW-1185">Reference proteome</keyword>
<dbReference type="Proteomes" id="UP000008065">
    <property type="component" value="Unassembled WGS sequence"/>
</dbReference>
<sequence>MKVGTGENSMEMKPSELISVSKLGDTDRSWVPVDDRSLLHTRTLCTTVQFVDAQKPVETWGSNFWKEWRLGRVGFRQALWTSMWF</sequence>
<proteinExistence type="predicted"/>
<dbReference type="HOGENOM" id="CLU_2688385_0_0_1"/>
<protein>
    <submittedName>
        <fullName evidence="1">Uncharacterized protein</fullName>
    </submittedName>
</protein>
<accession>F8MIU0</accession>
<organism evidence="1 2">
    <name type="scientific">Neurospora tetrasperma (strain FGSC 2508 / ATCC MYA-4615 / P0657)</name>
    <dbReference type="NCBI Taxonomy" id="510951"/>
    <lineage>
        <taxon>Eukaryota</taxon>
        <taxon>Fungi</taxon>
        <taxon>Dikarya</taxon>
        <taxon>Ascomycota</taxon>
        <taxon>Pezizomycotina</taxon>
        <taxon>Sordariomycetes</taxon>
        <taxon>Sordariomycetidae</taxon>
        <taxon>Sordariales</taxon>
        <taxon>Sordariaceae</taxon>
        <taxon>Neurospora</taxon>
    </lineage>
</organism>
<dbReference type="VEuPathDB" id="FungiDB:NEUTE1DRAFT_28618"/>
<reference evidence="2" key="1">
    <citation type="journal article" date="2011" name="Genetics">
        <title>Massive changes in genome architecture accompany the transition to self-fertility in the filamentous fungus Neurospora tetrasperma.</title>
        <authorList>
            <person name="Ellison C.E."/>
            <person name="Stajich J.E."/>
            <person name="Jacobson D.J."/>
            <person name="Natvig D.O."/>
            <person name="Lapidus A."/>
            <person name="Foster B."/>
            <person name="Aerts A."/>
            <person name="Riley R."/>
            <person name="Lindquist E.A."/>
            <person name="Grigoriev I.V."/>
            <person name="Taylor J.W."/>
        </authorList>
    </citation>
    <scope>NUCLEOTIDE SEQUENCE [LARGE SCALE GENOMIC DNA]</scope>
    <source>
        <strain evidence="2">FGSC 2508 / P0657</strain>
    </source>
</reference>
<gene>
    <name evidence="1" type="ORF">NEUTE1DRAFT_28618</name>
</gene>
<evidence type="ECO:0000313" key="1">
    <source>
        <dbReference type="EMBL" id="EGO59042.1"/>
    </source>
</evidence>